<evidence type="ECO:0000259" key="6">
    <source>
        <dbReference type="Pfam" id="PF01120"/>
    </source>
</evidence>
<gene>
    <name evidence="7" type="ORF">FUAX_05320</name>
</gene>
<dbReference type="AlphaFoldDB" id="A0AAU9D7E1"/>
<name>A0AAU9D7E1_9BACT</name>
<dbReference type="PANTHER" id="PTHR10030:SF37">
    <property type="entry name" value="ALPHA-L-FUCOSIDASE-RELATED"/>
    <property type="match status" value="1"/>
</dbReference>
<dbReference type="GO" id="GO:0016139">
    <property type="term" value="P:glycoside catabolic process"/>
    <property type="evidence" value="ECO:0007669"/>
    <property type="project" value="TreeGrafter"/>
</dbReference>
<keyword evidence="8" id="KW-1185">Reference proteome</keyword>
<dbReference type="InterPro" id="IPR057739">
    <property type="entry name" value="Glyco_hydro_29_N"/>
</dbReference>
<dbReference type="Gene3D" id="2.60.40.1180">
    <property type="entry name" value="Golgi alpha-mannosidase II"/>
    <property type="match status" value="1"/>
</dbReference>
<dbReference type="GO" id="GO:0006004">
    <property type="term" value="P:fucose metabolic process"/>
    <property type="evidence" value="ECO:0007669"/>
    <property type="project" value="TreeGrafter"/>
</dbReference>
<keyword evidence="3" id="KW-0732">Signal</keyword>
<dbReference type="GO" id="GO:0004560">
    <property type="term" value="F:alpha-L-fucosidase activity"/>
    <property type="evidence" value="ECO:0007669"/>
    <property type="project" value="InterPro"/>
</dbReference>
<accession>A0AAU9D7E1</accession>
<dbReference type="SUPFAM" id="SSF51445">
    <property type="entry name" value="(Trans)glycosidases"/>
    <property type="match status" value="1"/>
</dbReference>
<keyword evidence="5" id="KW-0326">Glycosidase</keyword>
<evidence type="ECO:0000256" key="2">
    <source>
        <dbReference type="ARBA" id="ARBA00012662"/>
    </source>
</evidence>
<feature type="domain" description="Glycoside hydrolase family 29 N-terminal" evidence="6">
    <location>
        <begin position="17"/>
        <end position="399"/>
    </location>
</feature>
<comment type="similarity">
    <text evidence="1">Belongs to the glycosyl hydrolase 29 family.</text>
</comment>
<proteinExistence type="inferred from homology"/>
<protein>
    <recommendedName>
        <fullName evidence="2">alpha-L-fucosidase</fullName>
        <ecNumber evidence="2">3.2.1.51</ecNumber>
    </recommendedName>
</protein>
<evidence type="ECO:0000256" key="1">
    <source>
        <dbReference type="ARBA" id="ARBA00007951"/>
    </source>
</evidence>
<dbReference type="InterPro" id="IPR000933">
    <property type="entry name" value="Glyco_hydro_29"/>
</dbReference>
<organism evidence="7 8">
    <name type="scientific">Fulvitalea axinellae</name>
    <dbReference type="NCBI Taxonomy" id="1182444"/>
    <lineage>
        <taxon>Bacteria</taxon>
        <taxon>Pseudomonadati</taxon>
        <taxon>Bacteroidota</taxon>
        <taxon>Cytophagia</taxon>
        <taxon>Cytophagales</taxon>
        <taxon>Persicobacteraceae</taxon>
        <taxon>Fulvitalea</taxon>
    </lineage>
</organism>
<dbReference type="PANTHER" id="PTHR10030">
    <property type="entry name" value="ALPHA-L-FUCOSIDASE"/>
    <property type="match status" value="1"/>
</dbReference>
<dbReference type="Proteomes" id="UP001348817">
    <property type="component" value="Chromosome"/>
</dbReference>
<dbReference type="InterPro" id="IPR013780">
    <property type="entry name" value="Glyco_hydro_b"/>
</dbReference>
<sequence>MAVAVCSIFSCTPKKTEKKEASVHQDLPWEELRAKFECPAWYTEGKLGIWTHWGPQSQPEKGGGWYARHMYMQDIGRETWGKNAYTYHVETYGHPSEIGYKDVLNEWKADKLDTDALMKYFKSLGAKFFVGMANHHDHFDNFDSSHQPWNSVNVGPKRDIVGEFAKSAKKYGLPFGVSSHDDRHLSWWKTAFGADKHGPKKGIPYDGHMTKEDGKGKWWEGLDPADLYGLPPEKRTPEWIKKNSENWMQRHLELVRKYDLDMLWFDGYLYPYGEYGRKVCEEFYNKSLRENGKIDGLIAGKFGGISKEDQKAFVLDFERGYTSEILRRPWQSITTLNGWFHKNERADRLNARVLIENFSDILSKNGVLLLNVELLGDGSFPEEHRKEFDDFGAWVNLNAPAIYKSKAWKVLGDNLDSDKAGLFAADETDLEQANKKAHNFNERDLNSPPYGKDEVRFTVRDNKLYVFVLNPETGTIRLPKLGLDSRFKPGKVSSVRMLGGTAVNFEQTDDYLQLSVPAERPNEYTAVFELEGAV</sequence>
<dbReference type="InterPro" id="IPR017853">
    <property type="entry name" value="GH"/>
</dbReference>
<evidence type="ECO:0000256" key="5">
    <source>
        <dbReference type="ARBA" id="ARBA00023295"/>
    </source>
</evidence>
<dbReference type="EMBL" id="AP025314">
    <property type="protein sequence ID" value="BDD08100.1"/>
    <property type="molecule type" value="Genomic_DNA"/>
</dbReference>
<dbReference type="GO" id="GO:0005764">
    <property type="term" value="C:lysosome"/>
    <property type="evidence" value="ECO:0007669"/>
    <property type="project" value="TreeGrafter"/>
</dbReference>
<dbReference type="KEGG" id="fax:FUAX_05320"/>
<keyword evidence="4" id="KW-0378">Hydrolase</keyword>
<dbReference type="SMART" id="SM00812">
    <property type="entry name" value="Alpha_L_fucos"/>
    <property type="match status" value="1"/>
</dbReference>
<evidence type="ECO:0000256" key="4">
    <source>
        <dbReference type="ARBA" id="ARBA00022801"/>
    </source>
</evidence>
<evidence type="ECO:0000313" key="7">
    <source>
        <dbReference type="EMBL" id="BDD08100.1"/>
    </source>
</evidence>
<evidence type="ECO:0000256" key="3">
    <source>
        <dbReference type="ARBA" id="ARBA00022729"/>
    </source>
</evidence>
<reference evidence="7 8" key="1">
    <citation type="submission" date="2021-12" db="EMBL/GenBank/DDBJ databases">
        <title>Genome sequencing of bacteria with rrn-lacking chromosome and rrn-plasmid.</title>
        <authorList>
            <person name="Anda M."/>
            <person name="Iwasaki W."/>
        </authorList>
    </citation>
    <scope>NUCLEOTIDE SEQUENCE [LARGE SCALE GENOMIC DNA]</scope>
    <source>
        <strain evidence="7 8">DSM 100852</strain>
    </source>
</reference>
<dbReference type="EC" id="3.2.1.51" evidence="2"/>
<evidence type="ECO:0000313" key="8">
    <source>
        <dbReference type="Proteomes" id="UP001348817"/>
    </source>
</evidence>
<dbReference type="Gene3D" id="3.20.20.80">
    <property type="entry name" value="Glycosidases"/>
    <property type="match status" value="1"/>
</dbReference>
<dbReference type="Pfam" id="PF01120">
    <property type="entry name" value="Alpha_L_fucos"/>
    <property type="match status" value="1"/>
</dbReference>